<proteinExistence type="predicted"/>
<sequence length="138" mass="15886">MRHAKMKVIKKNIRTIILAVLSILVIAFTVSYLNQKTYAKEDGVVTIEFQNDEHIMNKDIYFFKGDTLQNIILNHFNDVQFEESAYGPFLVSIEGYTMPKDYATYISIYINGSFSPYGIGDIELKNEMKITLKVERAS</sequence>
<dbReference type="Proteomes" id="UP000315938">
    <property type="component" value="Unassembled WGS sequence"/>
</dbReference>
<evidence type="ECO:0000256" key="1">
    <source>
        <dbReference type="SAM" id="Phobius"/>
    </source>
</evidence>
<feature type="domain" description="Transcobalamin-like C-terminal" evidence="2">
    <location>
        <begin position="65"/>
        <end position="135"/>
    </location>
</feature>
<feature type="transmembrane region" description="Helical" evidence="1">
    <location>
        <begin position="12"/>
        <end position="33"/>
    </location>
</feature>
<keyword evidence="1" id="KW-0472">Membrane</keyword>
<name>A0A553IIL7_ACHLA</name>
<dbReference type="Pfam" id="PF14478">
    <property type="entry name" value="DUF4430"/>
    <property type="match status" value="1"/>
</dbReference>
<gene>
    <name evidence="3" type="ORF">FNV44_03065</name>
</gene>
<reference evidence="3 4" key="1">
    <citation type="submission" date="2019-07" db="EMBL/GenBank/DDBJ databases">
        <title>Genome sequence of Acholeplasma laidlawii strain with increased resistance to erythromycin.</title>
        <authorList>
            <person name="Medvedeva E.S."/>
            <person name="Baranova N.B."/>
            <person name="Siniagina M.N."/>
            <person name="Mouzykantov A."/>
            <person name="Chernova O.A."/>
            <person name="Chernov V.M."/>
        </authorList>
    </citation>
    <scope>NUCLEOTIDE SEQUENCE [LARGE SCALE GENOMIC DNA]</scope>
    <source>
        <strain evidence="3 4">PG8REry</strain>
    </source>
</reference>
<dbReference type="AlphaFoldDB" id="A0A553IIL7"/>
<organism evidence="3 4">
    <name type="scientific">Acholeplasma laidlawii</name>
    <dbReference type="NCBI Taxonomy" id="2148"/>
    <lineage>
        <taxon>Bacteria</taxon>
        <taxon>Bacillati</taxon>
        <taxon>Mycoplasmatota</taxon>
        <taxon>Mollicutes</taxon>
        <taxon>Acholeplasmatales</taxon>
        <taxon>Acholeplasmataceae</taxon>
        <taxon>Acholeplasma</taxon>
    </lineage>
</organism>
<protein>
    <submittedName>
        <fullName evidence="3">DUF4430 domain-containing protein</fullName>
    </submittedName>
</protein>
<keyword evidence="1" id="KW-1133">Transmembrane helix</keyword>
<comment type="caution">
    <text evidence="3">The sequence shown here is derived from an EMBL/GenBank/DDBJ whole genome shotgun (WGS) entry which is preliminary data.</text>
</comment>
<dbReference type="InterPro" id="IPR027954">
    <property type="entry name" value="Transcobalamin-like_C"/>
</dbReference>
<accession>A0A553IIL7</accession>
<evidence type="ECO:0000259" key="2">
    <source>
        <dbReference type="Pfam" id="PF14478"/>
    </source>
</evidence>
<evidence type="ECO:0000313" key="3">
    <source>
        <dbReference type="EMBL" id="TRY00040.1"/>
    </source>
</evidence>
<dbReference type="EMBL" id="VKID01000001">
    <property type="protein sequence ID" value="TRY00040.1"/>
    <property type="molecule type" value="Genomic_DNA"/>
</dbReference>
<keyword evidence="1" id="KW-0812">Transmembrane</keyword>
<evidence type="ECO:0000313" key="4">
    <source>
        <dbReference type="Proteomes" id="UP000315938"/>
    </source>
</evidence>
<dbReference type="Gene3D" id="2.170.130.30">
    <property type="match status" value="1"/>
</dbReference>